<comment type="caution">
    <text evidence="14">The sequence shown here is derived from an EMBL/GenBank/DDBJ whole genome shotgun (WGS) entry which is preliminary data.</text>
</comment>
<dbReference type="CDD" id="cd17929">
    <property type="entry name" value="DEXHc_priA"/>
    <property type="match status" value="1"/>
</dbReference>
<evidence type="ECO:0000256" key="4">
    <source>
        <dbReference type="ARBA" id="ARBA00022741"/>
    </source>
</evidence>
<evidence type="ECO:0000256" key="7">
    <source>
        <dbReference type="ARBA" id="ARBA00022833"/>
    </source>
</evidence>
<evidence type="ECO:0000313" key="14">
    <source>
        <dbReference type="EMBL" id="KKL52663.1"/>
    </source>
</evidence>
<dbReference type="GO" id="GO:0043138">
    <property type="term" value="F:3'-5' DNA helicase activity"/>
    <property type="evidence" value="ECO:0007669"/>
    <property type="project" value="UniProtKB-EC"/>
</dbReference>
<dbReference type="GO" id="GO:0006310">
    <property type="term" value="P:DNA recombination"/>
    <property type="evidence" value="ECO:0007669"/>
    <property type="project" value="InterPro"/>
</dbReference>
<keyword evidence="9" id="KW-0238">DNA-binding</keyword>
<evidence type="ECO:0000256" key="11">
    <source>
        <dbReference type="ARBA" id="ARBA00034808"/>
    </source>
</evidence>
<dbReference type="Pfam" id="PF00270">
    <property type="entry name" value="DEAD"/>
    <property type="match status" value="1"/>
</dbReference>
<dbReference type="PROSITE" id="PS51192">
    <property type="entry name" value="HELICASE_ATP_BIND_1"/>
    <property type="match status" value="1"/>
</dbReference>
<dbReference type="GO" id="GO:0005524">
    <property type="term" value="F:ATP binding"/>
    <property type="evidence" value="ECO:0007669"/>
    <property type="project" value="UniProtKB-KW"/>
</dbReference>
<dbReference type="GO" id="GO:0016787">
    <property type="term" value="F:hydrolase activity"/>
    <property type="evidence" value="ECO:0007669"/>
    <property type="project" value="UniProtKB-KW"/>
</dbReference>
<dbReference type="AlphaFoldDB" id="A0A0F9CTA1"/>
<dbReference type="InterPro" id="IPR014001">
    <property type="entry name" value="Helicase_ATP-bd"/>
</dbReference>
<gene>
    <name evidence="14" type="ORF">LCGC14_2283210</name>
</gene>
<dbReference type="InterPro" id="IPR001650">
    <property type="entry name" value="Helicase_C-like"/>
</dbReference>
<reference evidence="14" key="1">
    <citation type="journal article" date="2015" name="Nature">
        <title>Complex archaea that bridge the gap between prokaryotes and eukaryotes.</title>
        <authorList>
            <person name="Spang A."/>
            <person name="Saw J.H."/>
            <person name="Jorgensen S.L."/>
            <person name="Zaremba-Niedzwiedzka K."/>
            <person name="Martijn J."/>
            <person name="Lind A.E."/>
            <person name="van Eijk R."/>
            <person name="Schleper C."/>
            <person name="Guy L."/>
            <person name="Ettema T.J."/>
        </authorList>
    </citation>
    <scope>NUCLEOTIDE SEQUENCE</scope>
</reference>
<dbReference type="SMART" id="SM00487">
    <property type="entry name" value="DEXDc"/>
    <property type="match status" value="1"/>
</dbReference>
<dbReference type="EMBL" id="LAZR01031813">
    <property type="protein sequence ID" value="KKL52663.1"/>
    <property type="molecule type" value="Genomic_DNA"/>
</dbReference>
<evidence type="ECO:0000259" key="13">
    <source>
        <dbReference type="PROSITE" id="PS51192"/>
    </source>
</evidence>
<evidence type="ECO:0000256" key="12">
    <source>
        <dbReference type="ARBA" id="ARBA00048988"/>
    </source>
</evidence>
<dbReference type="InterPro" id="IPR011545">
    <property type="entry name" value="DEAD/DEAH_box_helicase_dom"/>
</dbReference>
<dbReference type="InterPro" id="IPR005259">
    <property type="entry name" value="PriA"/>
</dbReference>
<protein>
    <recommendedName>
        <fullName evidence="11">DNA 3'-5' helicase</fullName>
        <ecNumber evidence="11">5.6.2.4</ecNumber>
    </recommendedName>
</protein>
<keyword evidence="10" id="KW-0413">Isomerase</keyword>
<dbReference type="PANTHER" id="PTHR30580">
    <property type="entry name" value="PRIMOSOMAL PROTEIN N"/>
    <property type="match status" value="1"/>
</dbReference>
<comment type="catalytic activity">
    <reaction evidence="12">
        <text>ATP + H2O = ADP + phosphate + H(+)</text>
        <dbReference type="Rhea" id="RHEA:13065"/>
        <dbReference type="ChEBI" id="CHEBI:15377"/>
        <dbReference type="ChEBI" id="CHEBI:15378"/>
        <dbReference type="ChEBI" id="CHEBI:30616"/>
        <dbReference type="ChEBI" id="CHEBI:43474"/>
        <dbReference type="ChEBI" id="CHEBI:456216"/>
        <dbReference type="EC" id="5.6.2.4"/>
    </reaction>
</comment>
<dbReference type="EC" id="5.6.2.4" evidence="11"/>
<dbReference type="GO" id="GO:0046872">
    <property type="term" value="F:metal ion binding"/>
    <property type="evidence" value="ECO:0007669"/>
    <property type="project" value="UniProtKB-KW"/>
</dbReference>
<dbReference type="GO" id="GO:0006269">
    <property type="term" value="P:DNA replication, synthesis of primer"/>
    <property type="evidence" value="ECO:0007669"/>
    <property type="project" value="UniProtKB-KW"/>
</dbReference>
<dbReference type="FunFam" id="3.40.50.300:FF:000489">
    <property type="entry name" value="Primosome assembly protein PriA"/>
    <property type="match status" value="1"/>
</dbReference>
<dbReference type="SMART" id="SM00490">
    <property type="entry name" value="HELICc"/>
    <property type="match status" value="1"/>
</dbReference>
<feature type="domain" description="Helicase ATP-binding" evidence="13">
    <location>
        <begin position="164"/>
        <end position="330"/>
    </location>
</feature>
<evidence type="ECO:0000256" key="3">
    <source>
        <dbReference type="ARBA" id="ARBA00022723"/>
    </source>
</evidence>
<dbReference type="GO" id="GO:0006270">
    <property type="term" value="P:DNA replication initiation"/>
    <property type="evidence" value="ECO:0007669"/>
    <property type="project" value="TreeGrafter"/>
</dbReference>
<keyword evidence="6" id="KW-0347">Helicase</keyword>
<feature type="non-terminal residue" evidence="14">
    <location>
        <position position="553"/>
    </location>
</feature>
<dbReference type="InterPro" id="IPR027417">
    <property type="entry name" value="P-loop_NTPase"/>
</dbReference>
<keyword evidence="5" id="KW-0378">Hydrolase</keyword>
<dbReference type="NCBIfam" id="TIGR00595">
    <property type="entry name" value="priA"/>
    <property type="match status" value="1"/>
</dbReference>
<evidence type="ECO:0000256" key="6">
    <source>
        <dbReference type="ARBA" id="ARBA00022806"/>
    </source>
</evidence>
<dbReference type="GO" id="GO:1990077">
    <property type="term" value="C:primosome complex"/>
    <property type="evidence" value="ECO:0007669"/>
    <property type="project" value="UniProtKB-KW"/>
</dbReference>
<keyword evidence="7" id="KW-0862">Zinc</keyword>
<dbReference type="SUPFAM" id="SSF52540">
    <property type="entry name" value="P-loop containing nucleoside triphosphate hydrolases"/>
    <property type="match status" value="2"/>
</dbReference>
<evidence type="ECO:0000256" key="8">
    <source>
        <dbReference type="ARBA" id="ARBA00022840"/>
    </source>
</evidence>
<dbReference type="Pfam" id="PF00271">
    <property type="entry name" value="Helicase_C"/>
    <property type="match status" value="1"/>
</dbReference>
<keyword evidence="4" id="KW-0547">Nucleotide-binding</keyword>
<dbReference type="PANTHER" id="PTHR30580:SF0">
    <property type="entry name" value="PRIMOSOMAL PROTEIN N"/>
    <property type="match status" value="1"/>
</dbReference>
<dbReference type="InterPro" id="IPR040498">
    <property type="entry name" value="PriA_CRR"/>
</dbReference>
<evidence type="ECO:0000256" key="10">
    <source>
        <dbReference type="ARBA" id="ARBA00023235"/>
    </source>
</evidence>
<dbReference type="GO" id="GO:0003677">
    <property type="term" value="F:DNA binding"/>
    <property type="evidence" value="ECO:0007669"/>
    <property type="project" value="UniProtKB-KW"/>
</dbReference>
<evidence type="ECO:0000256" key="1">
    <source>
        <dbReference type="ARBA" id="ARBA00022515"/>
    </source>
</evidence>
<keyword evidence="1" id="KW-0639">Primosome</keyword>
<sequence>MKEFIIGTRQIGPEMPPFVIAEAGIKDNGDFKKAGKTAIEKHFGKNLETLLSENTVFPTYKLAVKEPKKLTYLKVIGRVEKDMTDKQSDLLRVVKENGIILKKEALEKAGSSISIASGLIKKGLLEQVKKPYFQVPDLDYKEAYAKPDKLTGEQERAIMSIGKSISAGENKTYLLNGITGSGKTEVYSQAIEKVLKKGKSAILLVPEIAMSVQVVARLRSLFSDKVAILHSGLTAAQRLSQYKQIKDGKFPIVIGARSAVFAPVKDLRLIIVDEEHEGAYKQNRAPRYHARDVAVKRAQIANAVCVLGSATPSLESRFAAEKDYGHLMLKTKPAGSSINIELADMRELDEKSLLSSVLVSAMKETLAKNQKVLLLLNRRGFSSFLLCTACGFVAKCKRCSVSLTYHKTEQTLKCHHCDYTVDTIGRCPECASTLFRYAGSGTQKLEEKVTEIFAGELVVRLDRDNTGNKSAAQALNKFRAAKKAILLGTQIVGKGLDFKEIALVGIVNSDTSLNFPDFRAGERTFQLLHQVAGRSGRGSIPGRVIIQTYNSDH</sequence>
<evidence type="ECO:0000256" key="5">
    <source>
        <dbReference type="ARBA" id="ARBA00022801"/>
    </source>
</evidence>
<organism evidence="14">
    <name type="scientific">marine sediment metagenome</name>
    <dbReference type="NCBI Taxonomy" id="412755"/>
    <lineage>
        <taxon>unclassified sequences</taxon>
        <taxon>metagenomes</taxon>
        <taxon>ecological metagenomes</taxon>
    </lineage>
</organism>
<evidence type="ECO:0000256" key="2">
    <source>
        <dbReference type="ARBA" id="ARBA00022705"/>
    </source>
</evidence>
<dbReference type="Gene3D" id="3.40.50.300">
    <property type="entry name" value="P-loop containing nucleotide triphosphate hydrolases"/>
    <property type="match status" value="2"/>
</dbReference>
<keyword evidence="2" id="KW-0235">DNA replication</keyword>
<name>A0A0F9CTA1_9ZZZZ</name>
<accession>A0A0F9CTA1</accession>
<evidence type="ECO:0000256" key="9">
    <source>
        <dbReference type="ARBA" id="ARBA00023125"/>
    </source>
</evidence>
<dbReference type="Pfam" id="PF18319">
    <property type="entry name" value="Zn_ribbon_PriA"/>
    <property type="match status" value="1"/>
</dbReference>
<keyword evidence="8" id="KW-0067">ATP-binding</keyword>
<keyword evidence="3" id="KW-0479">Metal-binding</keyword>
<proteinExistence type="predicted"/>
<dbReference type="GO" id="GO:0006302">
    <property type="term" value="P:double-strand break repair"/>
    <property type="evidence" value="ECO:0007669"/>
    <property type="project" value="InterPro"/>
</dbReference>